<comment type="similarity">
    <text evidence="1">Belongs to the PPR family. P subfamily.</text>
</comment>
<dbReference type="PANTHER" id="PTHR47936">
    <property type="entry name" value="PPR_LONG DOMAIN-CONTAINING PROTEIN"/>
    <property type="match status" value="1"/>
</dbReference>
<dbReference type="AlphaFoldDB" id="A0A0A9G3L4"/>
<dbReference type="InterPro" id="IPR011990">
    <property type="entry name" value="TPR-like_helical_dom_sf"/>
</dbReference>
<evidence type="ECO:0000256" key="1">
    <source>
        <dbReference type="ARBA" id="ARBA00007626"/>
    </source>
</evidence>
<keyword evidence="2" id="KW-0677">Repeat</keyword>
<sequence length="127" mass="14552">MDSAMRILDQMLLANLTPRITIHTAFIKGYLHTGRIEDACKYVSDMSTRDRHSVNRNYSLLAKLLQKSGRAIDAGRVLYELMEKGLRPDHSAYVKVAKDLHKMGRGDLASELKWMFQRFSVHADMGR</sequence>
<accession>A0A0A9G3L4</accession>
<evidence type="ECO:0000256" key="3">
    <source>
        <dbReference type="ARBA" id="ARBA00022946"/>
    </source>
</evidence>
<dbReference type="Gene3D" id="1.25.40.10">
    <property type="entry name" value="Tetratricopeptide repeat domain"/>
    <property type="match status" value="1"/>
</dbReference>
<evidence type="ECO:0000256" key="2">
    <source>
        <dbReference type="ARBA" id="ARBA00022737"/>
    </source>
</evidence>
<organism evidence="4">
    <name type="scientific">Arundo donax</name>
    <name type="common">Giant reed</name>
    <name type="synonym">Donax arundinaceus</name>
    <dbReference type="NCBI Taxonomy" id="35708"/>
    <lineage>
        <taxon>Eukaryota</taxon>
        <taxon>Viridiplantae</taxon>
        <taxon>Streptophyta</taxon>
        <taxon>Embryophyta</taxon>
        <taxon>Tracheophyta</taxon>
        <taxon>Spermatophyta</taxon>
        <taxon>Magnoliopsida</taxon>
        <taxon>Liliopsida</taxon>
        <taxon>Poales</taxon>
        <taxon>Poaceae</taxon>
        <taxon>PACMAD clade</taxon>
        <taxon>Arundinoideae</taxon>
        <taxon>Arundineae</taxon>
        <taxon>Arundo</taxon>
    </lineage>
</organism>
<dbReference type="PANTHER" id="PTHR47936:SF3">
    <property type="entry name" value="PENTACOTRIPEPTIDE-REPEAT REGION OF PRORP DOMAIN-CONTAINING PROTEIN"/>
    <property type="match status" value="1"/>
</dbReference>
<name>A0A0A9G3L4_ARUDO</name>
<dbReference type="Pfam" id="PF01535">
    <property type="entry name" value="PPR"/>
    <property type="match status" value="1"/>
</dbReference>
<evidence type="ECO:0000313" key="4">
    <source>
        <dbReference type="EMBL" id="JAE15248.1"/>
    </source>
</evidence>
<reference evidence="4" key="1">
    <citation type="submission" date="2014-09" db="EMBL/GenBank/DDBJ databases">
        <authorList>
            <person name="Magalhaes I.L.F."/>
            <person name="Oliveira U."/>
            <person name="Santos F.R."/>
            <person name="Vidigal T.H.D.A."/>
            <person name="Brescovit A.D."/>
            <person name="Santos A.J."/>
        </authorList>
    </citation>
    <scope>NUCLEOTIDE SEQUENCE</scope>
    <source>
        <tissue evidence="4">Shoot tissue taken approximately 20 cm above the soil surface</tissue>
    </source>
</reference>
<keyword evidence="3" id="KW-0809">Transit peptide</keyword>
<evidence type="ECO:0008006" key="5">
    <source>
        <dbReference type="Google" id="ProtNLM"/>
    </source>
</evidence>
<protein>
    <recommendedName>
        <fullName evidence="5">Pentacotripeptide-repeat region of PRORP domain-containing protein</fullName>
    </recommendedName>
</protein>
<proteinExistence type="inferred from homology"/>
<dbReference type="InterPro" id="IPR002885">
    <property type="entry name" value="PPR_rpt"/>
</dbReference>
<reference evidence="4" key="2">
    <citation type="journal article" date="2015" name="Data Brief">
        <title>Shoot transcriptome of the giant reed, Arundo donax.</title>
        <authorList>
            <person name="Barrero R.A."/>
            <person name="Guerrero F.D."/>
            <person name="Moolhuijzen P."/>
            <person name="Goolsby J.A."/>
            <person name="Tidwell J."/>
            <person name="Bellgard S.E."/>
            <person name="Bellgard M.I."/>
        </authorList>
    </citation>
    <scope>NUCLEOTIDE SEQUENCE</scope>
    <source>
        <tissue evidence="4">Shoot tissue taken approximately 20 cm above the soil surface</tissue>
    </source>
</reference>
<dbReference type="EMBL" id="GBRH01182648">
    <property type="protein sequence ID" value="JAE15248.1"/>
    <property type="molecule type" value="Transcribed_RNA"/>
</dbReference>
<dbReference type="NCBIfam" id="TIGR00756">
    <property type="entry name" value="PPR"/>
    <property type="match status" value="1"/>
</dbReference>